<proteinExistence type="predicted"/>
<evidence type="ECO:0000313" key="3">
    <source>
        <dbReference type="EMBL" id="MBA2225418.1"/>
    </source>
</evidence>
<dbReference type="PANTHER" id="PTHR43428:SF1">
    <property type="entry name" value="ARSENATE REDUCTASE"/>
    <property type="match status" value="1"/>
</dbReference>
<evidence type="ECO:0000256" key="1">
    <source>
        <dbReference type="ARBA" id="ARBA00022849"/>
    </source>
</evidence>
<organism evidence="3 4">
    <name type="scientific">Thermogemmata fonticola</name>
    <dbReference type="NCBI Taxonomy" id="2755323"/>
    <lineage>
        <taxon>Bacteria</taxon>
        <taxon>Pseudomonadati</taxon>
        <taxon>Planctomycetota</taxon>
        <taxon>Planctomycetia</taxon>
        <taxon>Gemmatales</taxon>
        <taxon>Gemmataceae</taxon>
        <taxon>Thermogemmata</taxon>
    </lineage>
</organism>
<protein>
    <submittedName>
        <fullName evidence="3">Arsenate reductase ArsC</fullName>
    </submittedName>
</protein>
<keyword evidence="4" id="KW-1185">Reference proteome</keyword>
<accession>A0A7V8VCA5</accession>
<dbReference type="Proteomes" id="UP000542342">
    <property type="component" value="Unassembled WGS sequence"/>
</dbReference>
<sequence length="148" mass="16489">MPEKVRILFVCVENSNRSQMAQAFARMYGGEHVEALSAGSRPSGRINPQAIAAMAELGYDLTQHNSKSIELYNDQEVDVAVTMGCGDACPRVRARRRYDWQIPDPRDLPPEEFRRVRDQIATQVQALLQELGVPLQAHPFPSRPAAGS</sequence>
<dbReference type="Pfam" id="PF01451">
    <property type="entry name" value="LMWPc"/>
    <property type="match status" value="1"/>
</dbReference>
<dbReference type="CDD" id="cd16345">
    <property type="entry name" value="LMWP_ArsC"/>
    <property type="match status" value="1"/>
</dbReference>
<evidence type="ECO:0000313" key="4">
    <source>
        <dbReference type="Proteomes" id="UP000542342"/>
    </source>
</evidence>
<dbReference type="InterPro" id="IPR023485">
    <property type="entry name" value="Ptyr_pPase"/>
</dbReference>
<dbReference type="EMBL" id="JACEFB010000002">
    <property type="protein sequence ID" value="MBA2225418.1"/>
    <property type="molecule type" value="Genomic_DNA"/>
</dbReference>
<gene>
    <name evidence="3" type="ORF">H0921_04480</name>
</gene>
<name>A0A7V8VCA5_9BACT</name>
<dbReference type="RefSeq" id="WP_194536844.1">
    <property type="nucleotide sequence ID" value="NZ_JACEFB010000002.1"/>
</dbReference>
<dbReference type="Gene3D" id="3.40.50.2300">
    <property type="match status" value="1"/>
</dbReference>
<keyword evidence="1" id="KW-0059">Arsenical resistance</keyword>
<evidence type="ECO:0000259" key="2">
    <source>
        <dbReference type="SMART" id="SM00226"/>
    </source>
</evidence>
<dbReference type="InterPro" id="IPR036196">
    <property type="entry name" value="Ptyr_pPase_sf"/>
</dbReference>
<dbReference type="SUPFAM" id="SSF52788">
    <property type="entry name" value="Phosphotyrosine protein phosphatases I"/>
    <property type="match status" value="1"/>
</dbReference>
<dbReference type="SMART" id="SM00226">
    <property type="entry name" value="LMWPc"/>
    <property type="match status" value="1"/>
</dbReference>
<feature type="domain" description="Phosphotyrosine protein phosphatase I" evidence="2">
    <location>
        <begin position="5"/>
        <end position="130"/>
    </location>
</feature>
<dbReference type="AlphaFoldDB" id="A0A7V8VCA5"/>
<dbReference type="GO" id="GO:0046685">
    <property type="term" value="P:response to arsenic-containing substance"/>
    <property type="evidence" value="ECO:0007669"/>
    <property type="project" value="UniProtKB-KW"/>
</dbReference>
<reference evidence="3 4" key="1">
    <citation type="submission" date="2020-07" db="EMBL/GenBank/DDBJ databases">
        <title>Thermogemmata thermophila gen. nov., sp. nov., a novel moderate thermophilic planctomycete from a Kamchatka hot spring.</title>
        <authorList>
            <person name="Elcheninov A.G."/>
            <person name="Podosokorskaya O.A."/>
            <person name="Kovaleva O.L."/>
            <person name="Novikov A."/>
            <person name="Bonch-Osmolovskaya E.A."/>
            <person name="Toshchakov S.V."/>
            <person name="Kublanov I.V."/>
        </authorList>
    </citation>
    <scope>NUCLEOTIDE SEQUENCE [LARGE SCALE GENOMIC DNA]</scope>
    <source>
        <strain evidence="3 4">2918</strain>
    </source>
</reference>
<dbReference type="PANTHER" id="PTHR43428">
    <property type="entry name" value="ARSENATE REDUCTASE"/>
    <property type="match status" value="1"/>
</dbReference>
<comment type="caution">
    <text evidence="3">The sequence shown here is derived from an EMBL/GenBank/DDBJ whole genome shotgun (WGS) entry which is preliminary data.</text>
</comment>